<protein>
    <submittedName>
        <fullName evidence="1">Uncharacterized protein</fullName>
    </submittedName>
</protein>
<evidence type="ECO:0000313" key="2">
    <source>
        <dbReference type="Proteomes" id="UP000675880"/>
    </source>
</evidence>
<gene>
    <name evidence="1" type="ORF">NSPZN2_100517</name>
</gene>
<organism evidence="1 2">
    <name type="scientific">Nitrospira defluvii</name>
    <dbReference type="NCBI Taxonomy" id="330214"/>
    <lineage>
        <taxon>Bacteria</taxon>
        <taxon>Pseudomonadati</taxon>
        <taxon>Nitrospirota</taxon>
        <taxon>Nitrospiria</taxon>
        <taxon>Nitrospirales</taxon>
        <taxon>Nitrospiraceae</taxon>
        <taxon>Nitrospira</taxon>
    </lineage>
</organism>
<proteinExistence type="predicted"/>
<sequence>MKSHVTRATNAGSFLKTVAWKVNANRVGLLPGAFIRPAHRNRGVVSPSRVGGRSWYLSPIYPCITSPTAVGVALNEAPAREDGAGLRQNEWLDDGTARQRVGVGMFRAVDLQVPVTEWGIDEGAMVRLLRILRVLPGPEVPAGDAHLAGGDLLGLLKLQEGMEQVGVQFLLGGRTE</sequence>
<dbReference type="Proteomes" id="UP000675880">
    <property type="component" value="Unassembled WGS sequence"/>
</dbReference>
<name>A0ABM8R5T1_9BACT</name>
<keyword evidence="2" id="KW-1185">Reference proteome</keyword>
<evidence type="ECO:0000313" key="1">
    <source>
        <dbReference type="EMBL" id="CAE6734373.1"/>
    </source>
</evidence>
<comment type="caution">
    <text evidence="1">The sequence shown here is derived from an EMBL/GenBank/DDBJ whole genome shotgun (WGS) entry which is preliminary data.</text>
</comment>
<dbReference type="EMBL" id="CAJNBJ010000002">
    <property type="protein sequence ID" value="CAE6734373.1"/>
    <property type="molecule type" value="Genomic_DNA"/>
</dbReference>
<accession>A0ABM8R5T1</accession>
<reference evidence="1 2" key="1">
    <citation type="submission" date="2021-02" db="EMBL/GenBank/DDBJ databases">
        <authorList>
            <person name="Han P."/>
        </authorList>
    </citation>
    <scope>NUCLEOTIDE SEQUENCE [LARGE SCALE GENOMIC DNA]</scope>
    <source>
        <strain evidence="1">Candidatus Nitrospira sp. ZN2</strain>
    </source>
</reference>